<dbReference type="Pfam" id="PF15045">
    <property type="entry name" value="Clathrin_bdg"/>
    <property type="match status" value="1"/>
</dbReference>
<comment type="caution">
    <text evidence="3">The sequence shown here is derived from an EMBL/GenBank/DDBJ whole genome shotgun (WGS) entry which is preliminary data.</text>
</comment>
<name>A0AAU9UCQ7_EUPED</name>
<feature type="region of interest" description="Disordered" evidence="1">
    <location>
        <begin position="1"/>
        <end position="65"/>
    </location>
</feature>
<feature type="region of interest" description="Disordered" evidence="1">
    <location>
        <begin position="454"/>
        <end position="484"/>
    </location>
</feature>
<dbReference type="GO" id="GO:0032588">
    <property type="term" value="C:trans-Golgi network membrane"/>
    <property type="evidence" value="ECO:0007669"/>
    <property type="project" value="InterPro"/>
</dbReference>
<feature type="compositionally biased region" description="Polar residues" evidence="1">
    <location>
        <begin position="454"/>
        <end position="470"/>
    </location>
</feature>
<dbReference type="AlphaFoldDB" id="A0AAU9UCQ7"/>
<dbReference type="Proteomes" id="UP001153954">
    <property type="component" value="Unassembled WGS sequence"/>
</dbReference>
<reference evidence="3" key="1">
    <citation type="submission" date="2022-03" db="EMBL/GenBank/DDBJ databases">
        <authorList>
            <person name="Tunstrom K."/>
        </authorList>
    </citation>
    <scope>NUCLEOTIDE SEQUENCE</scope>
</reference>
<feature type="compositionally biased region" description="Acidic residues" evidence="1">
    <location>
        <begin position="16"/>
        <end position="28"/>
    </location>
</feature>
<dbReference type="PANTHER" id="PTHR16156:SF10">
    <property type="entry name" value="AFTIPHILIN-RELATED"/>
    <property type="match status" value="1"/>
</dbReference>
<organism evidence="3 4">
    <name type="scientific">Euphydryas editha</name>
    <name type="common">Edith's checkerspot</name>
    <dbReference type="NCBI Taxonomy" id="104508"/>
    <lineage>
        <taxon>Eukaryota</taxon>
        <taxon>Metazoa</taxon>
        <taxon>Ecdysozoa</taxon>
        <taxon>Arthropoda</taxon>
        <taxon>Hexapoda</taxon>
        <taxon>Insecta</taxon>
        <taxon>Pterygota</taxon>
        <taxon>Neoptera</taxon>
        <taxon>Endopterygota</taxon>
        <taxon>Lepidoptera</taxon>
        <taxon>Glossata</taxon>
        <taxon>Ditrysia</taxon>
        <taxon>Papilionoidea</taxon>
        <taxon>Nymphalidae</taxon>
        <taxon>Nymphalinae</taxon>
        <taxon>Euphydryas</taxon>
    </lineage>
</organism>
<evidence type="ECO:0000259" key="2">
    <source>
        <dbReference type="Pfam" id="PF15045"/>
    </source>
</evidence>
<feature type="domain" description="Aftiphilin clathrin-binding box" evidence="2">
    <location>
        <begin position="396"/>
        <end position="464"/>
    </location>
</feature>
<dbReference type="GO" id="GO:0030276">
    <property type="term" value="F:clathrin binding"/>
    <property type="evidence" value="ECO:0007669"/>
    <property type="project" value="InterPro"/>
</dbReference>
<keyword evidence="4" id="KW-1185">Reference proteome</keyword>
<feature type="compositionally biased region" description="Low complexity" evidence="1">
    <location>
        <begin position="45"/>
        <end position="56"/>
    </location>
</feature>
<dbReference type="PANTHER" id="PTHR16156">
    <property type="entry name" value="AFTIPHILIN A-RELATED"/>
    <property type="match status" value="1"/>
</dbReference>
<evidence type="ECO:0000313" key="3">
    <source>
        <dbReference type="EMBL" id="CAH2094595.1"/>
    </source>
</evidence>
<sequence length="1032" mass="116077">MSIPPLVCSTPPPPEQCEDDEKDHEDFDITYNLSQEDDDEDSTDYNYGNYSGYNIYPPKSEETEKDKWPLNFNEEIQKASKNILKPDEIPSDVNLISDENIKFDDNILEDLNLKVNSDNVHSSDTPTKEYETETEIFSNECSDKSSMIQDQGGTDIVDVKENAIDAPKVLNIATSNVTDGLDFENEGVEKKSEDSSDDILEITIEDKISTIETEQYFLSDSIKLKDDQEIPVNVVESNYKDCEVEQQTNIEFEDFDDFQFTQSDTTQALPASIENPWDNNADEGSDFGDFKANFDNVSTEKIEEELPNTQKEITSDVCDDDFGDFDDFKSVNNVKIEEDKEVIATSNVPVLSFHSSENELQIADSINNVLTTIFTHEICEPETHLDGKLELFLNETWGHLIDIDVRQPYIINWNNSLGQKTLLKALCIDSRNILFGPKWSYNMPKYATNLSTAPLQPQKQHVQSNTSNTESTEKVPNKETASWVDPFTPDGQEYTYAEALLLDLEHLMATLDQMAHKHSTLKISELLSHACSTDNDVTKTDTMKRPTDLDVFSSEPSTNLNKIYSSTINVQPLRHINLPDTHIFTPTDSETPRSKTIHYDSGPSLVPQQVLEPAGSQSDQHISQPSDINENDNDYWEFQDFKGTVTDVSANSINKIEEQTNVVKSLSSNTTAKAGITYQTQILQPIKLEPIIPTLNWPDPGEVKETFTDFSEFVSSTSWNEKDNTKSENNDINVATKDKDHSVETVPQEDNIEDEFKTFQSAPICSVPLDFRSTLSTQNLTSNNLNKPIKPIYENTQISKENSLTEPNILFVENKSSATFNTSGLQERSLTKTNNSANNVNSDILLPINTGSSATIRSHHNTGQILQPLSLESYSQINWPNPGIDLQDLSRFNPMNSLDSLKCDMTASSSKVGSPAHNSVKTLHHEIPDDDIWGEFVSNVPKTQQTSPKKNITFADDDEWTDFVSSPSIKSQNGLNTISLNVHTNSNMQKTPNHNKFTSGSNQIQLDIPTLNYITPKSNNRGIHMEKHFQNL</sequence>
<dbReference type="EMBL" id="CAKOGL010000014">
    <property type="protein sequence ID" value="CAH2094595.1"/>
    <property type="molecule type" value="Genomic_DNA"/>
</dbReference>
<gene>
    <name evidence="3" type="ORF">EEDITHA_LOCUS10146</name>
</gene>
<proteinExistence type="predicted"/>
<dbReference type="InterPro" id="IPR029205">
    <property type="entry name" value="Clathrin-bd"/>
</dbReference>
<dbReference type="GO" id="GO:0030121">
    <property type="term" value="C:AP-1 adaptor complex"/>
    <property type="evidence" value="ECO:0007669"/>
    <property type="project" value="TreeGrafter"/>
</dbReference>
<dbReference type="InterPro" id="IPR046359">
    <property type="entry name" value="Aftin-like"/>
</dbReference>
<accession>A0AAU9UCQ7</accession>
<protein>
    <recommendedName>
        <fullName evidence="2">Aftiphilin clathrin-binding box domain-containing protein</fullName>
    </recommendedName>
</protein>
<evidence type="ECO:0000313" key="4">
    <source>
        <dbReference type="Proteomes" id="UP001153954"/>
    </source>
</evidence>
<evidence type="ECO:0000256" key="1">
    <source>
        <dbReference type="SAM" id="MobiDB-lite"/>
    </source>
</evidence>